<dbReference type="RefSeq" id="WP_354618212.1">
    <property type="nucleotide sequence ID" value="NZ_JBEWYP010000003.1"/>
</dbReference>
<protein>
    <submittedName>
        <fullName evidence="3">PorP/SprF family type IX secretion system membrane protein</fullName>
    </submittedName>
</protein>
<feature type="region of interest" description="Disordered" evidence="2">
    <location>
        <begin position="346"/>
        <end position="376"/>
    </location>
</feature>
<evidence type="ECO:0000256" key="1">
    <source>
        <dbReference type="SAM" id="Coils"/>
    </source>
</evidence>
<dbReference type="NCBIfam" id="TIGR03519">
    <property type="entry name" value="T9SS_PorP_fam"/>
    <property type="match status" value="1"/>
</dbReference>
<organism evidence="3 4">
    <name type="scientific">Sediminicola luteus</name>
    <dbReference type="NCBI Taxonomy" id="319238"/>
    <lineage>
        <taxon>Bacteria</taxon>
        <taxon>Pseudomonadati</taxon>
        <taxon>Bacteroidota</taxon>
        <taxon>Flavobacteriia</taxon>
        <taxon>Flavobacteriales</taxon>
        <taxon>Flavobacteriaceae</taxon>
        <taxon>Sediminicola</taxon>
    </lineage>
</organism>
<dbReference type="Pfam" id="PF11751">
    <property type="entry name" value="PorP_SprF"/>
    <property type="match status" value="1"/>
</dbReference>
<sequence length="467" mass="52666">MGKLRLILLYFIVVHGINAQEVELPGDFRQHNLTTFNASLLNPTFALDQNRPQSIALWTRWQWQTVDTDPTTTFINYTTSLNENSVIGGGFLQHNTGVYLQTGGIVNYAHAFDISDNAKLALGMNVLGYQREIADDRFSSNGGINILNADSNEFIMQFAPGVRLMLDAFSLSFASENLVEISSNNNANENRKKVFLGAMAYDFPVQLFGGTTETALRPMLYLKSIPDMETQLGFNALLTSQRFWAQGGYNSFYGASAGVGGIFLKTLSIGILMEFGLDQGVKDKDATFELVTAIRFGNKKETQFLPQEVEITQELKNEKEEARERKDLLKNEEKVIESKKQAAIPQGKTENIKTAETKNEDTLKTEQPSKPKSVTKGKYEEVETLEGLQPGYYLIANVFGTKKYLDNFMVSLRKKGLEPKSFYRSVNNFNYVYLESYNSLEAAEKARDSKFYGRYAEETWIFRVIGK</sequence>
<comment type="caution">
    <text evidence="3">The sequence shown here is derived from an EMBL/GenBank/DDBJ whole genome shotgun (WGS) entry which is preliminary data.</text>
</comment>
<accession>A0ABV2TVU7</accession>
<keyword evidence="4" id="KW-1185">Reference proteome</keyword>
<feature type="compositionally biased region" description="Basic and acidic residues" evidence="2">
    <location>
        <begin position="350"/>
        <end position="369"/>
    </location>
</feature>
<name>A0ABV2TVU7_9FLAO</name>
<keyword evidence="1" id="KW-0175">Coiled coil</keyword>
<dbReference type="EMBL" id="JBEWYP010000003">
    <property type="protein sequence ID" value="MET7029396.1"/>
    <property type="molecule type" value="Genomic_DNA"/>
</dbReference>
<evidence type="ECO:0000256" key="2">
    <source>
        <dbReference type="SAM" id="MobiDB-lite"/>
    </source>
</evidence>
<evidence type="ECO:0000313" key="3">
    <source>
        <dbReference type="EMBL" id="MET7029396.1"/>
    </source>
</evidence>
<proteinExistence type="predicted"/>
<dbReference type="Proteomes" id="UP001549773">
    <property type="component" value="Unassembled WGS sequence"/>
</dbReference>
<gene>
    <name evidence="3" type="ORF">ABXZ32_08310</name>
</gene>
<evidence type="ECO:0000313" key="4">
    <source>
        <dbReference type="Proteomes" id="UP001549773"/>
    </source>
</evidence>
<feature type="coiled-coil region" evidence="1">
    <location>
        <begin position="305"/>
        <end position="339"/>
    </location>
</feature>
<dbReference type="InterPro" id="IPR019861">
    <property type="entry name" value="PorP/SprF_Bacteroidetes"/>
</dbReference>
<reference evidence="3 4" key="1">
    <citation type="submission" date="2024-07" db="EMBL/GenBank/DDBJ databases">
        <title>The genome sequence of type strain Sediminicola luteus GDMCC 1.2596T.</title>
        <authorList>
            <person name="Liu Y."/>
        </authorList>
    </citation>
    <scope>NUCLEOTIDE SEQUENCE [LARGE SCALE GENOMIC DNA]</scope>
    <source>
        <strain evidence="3 4">GDMCC 1.2596</strain>
    </source>
</reference>